<sequence length="406" mass="45204">MNFDEEVRPSTRVEIENRIGRTSSLILFLGGRSTLFVLVSVLLIGLIILVFNRVSFIFYPITVFFSTVVLPIILATIAYYLLRPILRLLEKMKIPRIWGILIIFIGAIGLITLLVVLVFPFLREQFHNLVDEFPTYFRQLLVTVDEFLRTSIFASYYEGLGINALSLVDTAPANIGKFFADTVGGIASGITSFVSALTGFILAIVTVPFILFYLLKDGEKLPQLILRMLPPRMRNDAEVIFRDADRQISSYIQGQILVAICIGVMVSIGFLIIGMKYALLLGVLAMFTSVVPYLGPLIAITPAVIIAIVTSPFMLLKLAAVWTIVQLIDGKFISPQIMGKSLKIHPITIIFVLLTAGSLIGVPGVILGIPAYALLKVVVTHVFKLFKLRLNKYEADEIYHYEQVED</sequence>
<proteinExistence type="inferred from homology"/>
<feature type="transmembrane region" description="Helical" evidence="6">
    <location>
        <begin position="349"/>
        <end position="375"/>
    </location>
</feature>
<feature type="transmembrane region" description="Helical" evidence="6">
    <location>
        <begin position="193"/>
        <end position="215"/>
    </location>
</feature>
<dbReference type="GO" id="GO:0055085">
    <property type="term" value="P:transmembrane transport"/>
    <property type="evidence" value="ECO:0007669"/>
    <property type="project" value="TreeGrafter"/>
</dbReference>
<dbReference type="AlphaFoldDB" id="A0A927MLE4"/>
<keyword evidence="3 6" id="KW-0812">Transmembrane</keyword>
<keyword evidence="5 6" id="KW-0472">Membrane</keyword>
<evidence type="ECO:0000256" key="6">
    <source>
        <dbReference type="SAM" id="Phobius"/>
    </source>
</evidence>
<evidence type="ECO:0000313" key="8">
    <source>
        <dbReference type="Proteomes" id="UP000658225"/>
    </source>
</evidence>
<feature type="transmembrane region" description="Helical" evidence="6">
    <location>
        <begin position="57"/>
        <end position="82"/>
    </location>
</feature>
<evidence type="ECO:0000256" key="4">
    <source>
        <dbReference type="ARBA" id="ARBA00022989"/>
    </source>
</evidence>
<feature type="transmembrane region" description="Helical" evidence="6">
    <location>
        <begin position="256"/>
        <end position="279"/>
    </location>
</feature>
<name>A0A927MLE4_9BACL</name>
<dbReference type="InterPro" id="IPR002549">
    <property type="entry name" value="AI-2E-like"/>
</dbReference>
<keyword evidence="8" id="KW-1185">Reference proteome</keyword>
<evidence type="ECO:0000256" key="1">
    <source>
        <dbReference type="ARBA" id="ARBA00004141"/>
    </source>
</evidence>
<evidence type="ECO:0000313" key="7">
    <source>
        <dbReference type="EMBL" id="MBE1556093.1"/>
    </source>
</evidence>
<evidence type="ECO:0000256" key="3">
    <source>
        <dbReference type="ARBA" id="ARBA00022692"/>
    </source>
</evidence>
<comment type="similarity">
    <text evidence="2">Belongs to the autoinducer-2 exporter (AI-2E) (TC 2.A.86) family.</text>
</comment>
<keyword evidence="4 6" id="KW-1133">Transmembrane helix</keyword>
<comment type="subcellular location">
    <subcellularLocation>
        <location evidence="1">Membrane</location>
        <topology evidence="1">Multi-pass membrane protein</topology>
    </subcellularLocation>
</comment>
<dbReference type="PANTHER" id="PTHR21716">
    <property type="entry name" value="TRANSMEMBRANE PROTEIN"/>
    <property type="match status" value="1"/>
</dbReference>
<feature type="transmembrane region" description="Helical" evidence="6">
    <location>
        <begin position="299"/>
        <end position="328"/>
    </location>
</feature>
<gene>
    <name evidence="7" type="ORF">H4683_003214</name>
</gene>
<evidence type="ECO:0000256" key="2">
    <source>
        <dbReference type="ARBA" id="ARBA00009773"/>
    </source>
</evidence>
<dbReference type="EMBL" id="JADBEL010000021">
    <property type="protein sequence ID" value="MBE1556093.1"/>
    <property type="molecule type" value="Genomic_DNA"/>
</dbReference>
<reference evidence="7" key="1">
    <citation type="submission" date="2020-10" db="EMBL/GenBank/DDBJ databases">
        <title>Genomic Encyclopedia of Type Strains, Phase IV (KMG-IV): sequencing the most valuable type-strain genomes for metagenomic binning, comparative biology and taxonomic classification.</title>
        <authorList>
            <person name="Goeker M."/>
        </authorList>
    </citation>
    <scope>NUCLEOTIDE SEQUENCE</scope>
    <source>
        <strain evidence="7">DSM 13886</strain>
    </source>
</reference>
<dbReference type="Proteomes" id="UP000658225">
    <property type="component" value="Unassembled WGS sequence"/>
</dbReference>
<feature type="transmembrane region" description="Helical" evidence="6">
    <location>
        <begin position="25"/>
        <end position="51"/>
    </location>
</feature>
<dbReference type="RefSeq" id="WP_192599766.1">
    <property type="nucleotide sequence ID" value="NZ_JADBEL010000021.1"/>
</dbReference>
<comment type="caution">
    <text evidence="7">The sequence shown here is derived from an EMBL/GenBank/DDBJ whole genome shotgun (WGS) entry which is preliminary data.</text>
</comment>
<feature type="transmembrane region" description="Helical" evidence="6">
    <location>
        <begin position="94"/>
        <end position="122"/>
    </location>
</feature>
<dbReference type="GO" id="GO:0016020">
    <property type="term" value="C:membrane"/>
    <property type="evidence" value="ECO:0007669"/>
    <property type="project" value="UniProtKB-SubCell"/>
</dbReference>
<evidence type="ECO:0000256" key="5">
    <source>
        <dbReference type="ARBA" id="ARBA00023136"/>
    </source>
</evidence>
<dbReference type="Pfam" id="PF01594">
    <property type="entry name" value="AI-2E_transport"/>
    <property type="match status" value="1"/>
</dbReference>
<dbReference type="PANTHER" id="PTHR21716:SF69">
    <property type="entry name" value="TRANSPORT PROTEIN YUBA-RELATED"/>
    <property type="match status" value="1"/>
</dbReference>
<organism evidence="7 8">
    <name type="scientific">Sporosarcina limicola</name>
    <dbReference type="NCBI Taxonomy" id="34101"/>
    <lineage>
        <taxon>Bacteria</taxon>
        <taxon>Bacillati</taxon>
        <taxon>Bacillota</taxon>
        <taxon>Bacilli</taxon>
        <taxon>Bacillales</taxon>
        <taxon>Caryophanaceae</taxon>
        <taxon>Sporosarcina</taxon>
    </lineage>
</organism>
<accession>A0A927MLE4</accession>
<protein>
    <submittedName>
        <fullName evidence="7">PurR-regulated permease PerM</fullName>
    </submittedName>
</protein>